<dbReference type="Pfam" id="PF12937">
    <property type="entry name" value="F-box-like"/>
    <property type="match status" value="1"/>
</dbReference>
<feature type="repeat" description="WD" evidence="3">
    <location>
        <begin position="407"/>
        <end position="446"/>
    </location>
</feature>
<evidence type="ECO:0000256" key="1">
    <source>
        <dbReference type="ARBA" id="ARBA00022574"/>
    </source>
</evidence>
<dbReference type="SMART" id="SM00256">
    <property type="entry name" value="FBOX"/>
    <property type="match status" value="1"/>
</dbReference>
<dbReference type="PROSITE" id="PS50294">
    <property type="entry name" value="WD_REPEATS_REGION"/>
    <property type="match status" value="7"/>
</dbReference>
<dbReference type="InterPro" id="IPR019775">
    <property type="entry name" value="WD40_repeat_CS"/>
</dbReference>
<dbReference type="PROSITE" id="PS50082">
    <property type="entry name" value="WD_REPEATS_2"/>
    <property type="match status" value="7"/>
</dbReference>
<dbReference type="InterPro" id="IPR020472">
    <property type="entry name" value="WD40_PAC1"/>
</dbReference>
<dbReference type="PANTHER" id="PTHR19849:SF1">
    <property type="entry name" value="F-BOX_WD REPEAT-CONTAINING PROTEIN 7"/>
    <property type="match status" value="1"/>
</dbReference>
<dbReference type="SMART" id="SM00320">
    <property type="entry name" value="WD40"/>
    <property type="match status" value="7"/>
</dbReference>
<feature type="repeat" description="WD" evidence="3">
    <location>
        <begin position="452"/>
        <end position="491"/>
    </location>
</feature>
<feature type="domain" description="F-box" evidence="4">
    <location>
        <begin position="147"/>
        <end position="186"/>
    </location>
</feature>
<evidence type="ECO:0000313" key="6">
    <source>
        <dbReference type="Proteomes" id="UP000593567"/>
    </source>
</evidence>
<evidence type="ECO:0000256" key="3">
    <source>
        <dbReference type="PROSITE-ProRule" id="PRU00221"/>
    </source>
</evidence>
<dbReference type="InterPro" id="IPR036322">
    <property type="entry name" value="WD40_repeat_dom_sf"/>
</dbReference>
<gene>
    <name evidence="5" type="ORF">EB796_000312</name>
</gene>
<dbReference type="GO" id="GO:0043130">
    <property type="term" value="F:ubiquitin binding"/>
    <property type="evidence" value="ECO:0007669"/>
    <property type="project" value="TreeGrafter"/>
</dbReference>
<dbReference type="EMBL" id="VXIV02000055">
    <property type="protein sequence ID" value="KAF6041358.1"/>
    <property type="molecule type" value="Genomic_DNA"/>
</dbReference>
<evidence type="ECO:0000259" key="4">
    <source>
        <dbReference type="PROSITE" id="PS50181"/>
    </source>
</evidence>
<dbReference type="Gene3D" id="1.20.1280.50">
    <property type="match status" value="1"/>
</dbReference>
<protein>
    <recommendedName>
        <fullName evidence="4">F-box domain-containing protein</fullName>
    </recommendedName>
</protein>
<dbReference type="GO" id="GO:0005634">
    <property type="term" value="C:nucleus"/>
    <property type="evidence" value="ECO:0007669"/>
    <property type="project" value="TreeGrafter"/>
</dbReference>
<name>A0A7J7KTG2_BUGNE</name>
<feature type="repeat" description="WD" evidence="3">
    <location>
        <begin position="492"/>
        <end position="525"/>
    </location>
</feature>
<comment type="caution">
    <text evidence="5">The sequence shown here is derived from an EMBL/GenBank/DDBJ whole genome shotgun (WGS) entry which is preliminary data.</text>
</comment>
<dbReference type="GO" id="GO:0005737">
    <property type="term" value="C:cytoplasm"/>
    <property type="evidence" value="ECO:0007669"/>
    <property type="project" value="TreeGrafter"/>
</dbReference>
<dbReference type="FunFam" id="2.130.10.10:FF:001203">
    <property type="entry name" value="F-box/WD repeat-containing protein 1A"/>
    <property type="match status" value="1"/>
</dbReference>
<dbReference type="PANTHER" id="PTHR19849">
    <property type="entry name" value="PHOSPHOLIPASE A-2-ACTIVATING PROTEIN"/>
    <property type="match status" value="1"/>
</dbReference>
<dbReference type="InterPro" id="IPR001810">
    <property type="entry name" value="F-box_dom"/>
</dbReference>
<dbReference type="SUPFAM" id="SSF50978">
    <property type="entry name" value="WD40 repeat-like"/>
    <property type="match status" value="1"/>
</dbReference>
<keyword evidence="2" id="KW-0677">Repeat</keyword>
<dbReference type="Gene3D" id="2.130.10.10">
    <property type="entry name" value="YVTN repeat-like/Quinoprotein amine dehydrogenase"/>
    <property type="match status" value="3"/>
</dbReference>
<evidence type="ECO:0000256" key="2">
    <source>
        <dbReference type="ARBA" id="ARBA00022737"/>
    </source>
</evidence>
<dbReference type="PRINTS" id="PR00320">
    <property type="entry name" value="GPROTEINBRPT"/>
</dbReference>
<keyword evidence="1 3" id="KW-0853">WD repeat</keyword>
<feature type="repeat" description="WD" evidence="3">
    <location>
        <begin position="328"/>
        <end position="367"/>
    </location>
</feature>
<dbReference type="PROSITE" id="PS50181">
    <property type="entry name" value="FBOX"/>
    <property type="match status" value="1"/>
</dbReference>
<dbReference type="SUPFAM" id="SSF81383">
    <property type="entry name" value="F-box domain"/>
    <property type="match status" value="1"/>
</dbReference>
<dbReference type="InterPro" id="IPR015943">
    <property type="entry name" value="WD40/YVTN_repeat-like_dom_sf"/>
</dbReference>
<evidence type="ECO:0000313" key="5">
    <source>
        <dbReference type="EMBL" id="KAF6041358.1"/>
    </source>
</evidence>
<dbReference type="PROSITE" id="PS00678">
    <property type="entry name" value="WD_REPEATS_1"/>
    <property type="match status" value="5"/>
</dbReference>
<dbReference type="InterPro" id="IPR036047">
    <property type="entry name" value="F-box-like_dom_sf"/>
</dbReference>
<accession>A0A7J7KTG2</accession>
<dbReference type="GO" id="GO:0010992">
    <property type="term" value="P:ubiquitin recycling"/>
    <property type="evidence" value="ECO:0007669"/>
    <property type="project" value="TreeGrafter"/>
</dbReference>
<dbReference type="Proteomes" id="UP000593567">
    <property type="component" value="Unassembled WGS sequence"/>
</dbReference>
<feature type="repeat" description="WD" evidence="3">
    <location>
        <begin position="240"/>
        <end position="279"/>
    </location>
</feature>
<reference evidence="5" key="1">
    <citation type="submission" date="2020-06" db="EMBL/GenBank/DDBJ databases">
        <title>Draft genome of Bugula neritina, a colonial animal packing powerful symbionts and potential medicines.</title>
        <authorList>
            <person name="Rayko M."/>
        </authorList>
    </citation>
    <scope>NUCLEOTIDE SEQUENCE [LARGE SCALE GENOMIC DNA]</scope>
    <source>
        <strain evidence="5">Kwan_BN1</strain>
    </source>
</reference>
<dbReference type="OrthoDB" id="19711at2759"/>
<dbReference type="GO" id="GO:0043161">
    <property type="term" value="P:proteasome-mediated ubiquitin-dependent protein catabolic process"/>
    <property type="evidence" value="ECO:0007669"/>
    <property type="project" value="TreeGrafter"/>
</dbReference>
<dbReference type="Pfam" id="PF00400">
    <property type="entry name" value="WD40"/>
    <property type="match status" value="7"/>
</dbReference>
<organism evidence="5 6">
    <name type="scientific">Bugula neritina</name>
    <name type="common">Brown bryozoan</name>
    <name type="synonym">Sertularia neritina</name>
    <dbReference type="NCBI Taxonomy" id="10212"/>
    <lineage>
        <taxon>Eukaryota</taxon>
        <taxon>Metazoa</taxon>
        <taxon>Spiralia</taxon>
        <taxon>Lophotrochozoa</taxon>
        <taxon>Bryozoa</taxon>
        <taxon>Gymnolaemata</taxon>
        <taxon>Cheilostomatida</taxon>
        <taxon>Flustrina</taxon>
        <taxon>Buguloidea</taxon>
        <taxon>Bugulidae</taxon>
        <taxon>Bugula</taxon>
    </lineage>
</organism>
<keyword evidence="6" id="KW-1185">Reference proteome</keyword>
<dbReference type="InterPro" id="IPR001680">
    <property type="entry name" value="WD40_rpt"/>
</dbReference>
<dbReference type="CDD" id="cd00200">
    <property type="entry name" value="WD40"/>
    <property type="match status" value="1"/>
</dbReference>
<feature type="repeat" description="WD" evidence="3">
    <location>
        <begin position="368"/>
        <end position="398"/>
    </location>
</feature>
<feature type="repeat" description="WD" evidence="3">
    <location>
        <begin position="282"/>
        <end position="321"/>
    </location>
</feature>
<proteinExistence type="predicted"/>
<dbReference type="AlphaFoldDB" id="A0A7J7KTG2"/>
<sequence>MYNAKSSIADYSDRLKQISEFCFDAMFRGIKHQDETCDKPRSSNRTLSGVTANVSNEVNNLPVCLQRRPSSLPKNWRHKFQCDDARNLSASPADFKAQKRLSATQSYVERATGHVQSVPDASPITASGRESTQGMSTQLQGLAFLAPDTIALKIFSYLDPVSLCQASRCCYSWHELSTDSYLWKSLSCRKPYLFSPSLLNSLIIKYTKNDTGEISWRKVFSEQYRISSNWRKGRCFIKEFSGHSEGVSCIQFDDERIVSGSFDTTIKVWNIGSNSILLAQTLTGHSKTVRCLHLSGNRLVSGSKDCTLKVWEMEKKENWSSIACKATMIGHSDAVRSVDVCGERVISGSYDCLIKLWDIKTGACLNTLRGHTAPILCVQSDDDKIISGSADTCIKIWDYSGSCLQTLTGHRDSVACLQFDSKRIISGSFDWTIRVWDINTGEHIRTIDWRTAEGHNRAVRCLQADDQRFLSGSDDKTIKVWNIETGERLVTLRSTGYGITCLQFSDTRIVSGSYDNKVLLWDFTV</sequence>